<keyword evidence="2" id="KW-1185">Reference proteome</keyword>
<accession>A0A9N9CHQ8</accession>
<gene>
    <name evidence="1" type="ORF">FCALED_LOCUS8509</name>
</gene>
<dbReference type="Gene3D" id="1.25.40.10">
    <property type="entry name" value="Tetratricopeptide repeat domain"/>
    <property type="match status" value="1"/>
</dbReference>
<evidence type="ECO:0000313" key="1">
    <source>
        <dbReference type="EMBL" id="CAG8599305.1"/>
    </source>
</evidence>
<dbReference type="Gene3D" id="3.30.200.20">
    <property type="entry name" value="Phosphorylase Kinase, domain 1"/>
    <property type="match status" value="1"/>
</dbReference>
<name>A0A9N9CHQ8_9GLOM</name>
<dbReference type="AlphaFoldDB" id="A0A9N9CHQ8"/>
<dbReference type="InterPro" id="IPR011990">
    <property type="entry name" value="TPR-like_helical_dom_sf"/>
</dbReference>
<protein>
    <submittedName>
        <fullName evidence="1">16388_t:CDS:1</fullName>
    </submittedName>
</protein>
<dbReference type="Proteomes" id="UP000789570">
    <property type="component" value="Unassembled WGS sequence"/>
</dbReference>
<organism evidence="1 2">
    <name type="scientific">Funneliformis caledonium</name>
    <dbReference type="NCBI Taxonomy" id="1117310"/>
    <lineage>
        <taxon>Eukaryota</taxon>
        <taxon>Fungi</taxon>
        <taxon>Fungi incertae sedis</taxon>
        <taxon>Mucoromycota</taxon>
        <taxon>Glomeromycotina</taxon>
        <taxon>Glomeromycetes</taxon>
        <taxon>Glomerales</taxon>
        <taxon>Glomeraceae</taxon>
        <taxon>Funneliformis</taxon>
    </lineage>
</organism>
<reference evidence="1" key="1">
    <citation type="submission" date="2021-06" db="EMBL/GenBank/DDBJ databases">
        <authorList>
            <person name="Kallberg Y."/>
            <person name="Tangrot J."/>
            <person name="Rosling A."/>
        </authorList>
    </citation>
    <scope>NUCLEOTIDE SEQUENCE</scope>
    <source>
        <strain evidence="1">UK204</strain>
    </source>
</reference>
<evidence type="ECO:0000313" key="2">
    <source>
        <dbReference type="Proteomes" id="UP000789570"/>
    </source>
</evidence>
<dbReference type="EMBL" id="CAJVPQ010002496">
    <property type="protein sequence ID" value="CAG8599305.1"/>
    <property type="molecule type" value="Genomic_DNA"/>
</dbReference>
<comment type="caution">
    <text evidence="1">The sequence shown here is derived from an EMBL/GenBank/DDBJ whole genome shotgun (WGS) entry which is preliminary data.</text>
</comment>
<dbReference type="OrthoDB" id="2446886at2759"/>
<sequence length="303" mass="34781">MTTSLENSDWMEKKINDGDINYFKYDEFKNVEKVGNGAFGVVEKADWINGGSTQVALKSLMFIQDKELLEEHDKNILVHDGSLLIADLGLSRRLNAVKSTNSKVHGMPAFVEPQCFKKENFKYEITKDMDDEMNSDEFDTPAIEYDNEISAALSLVVPDDIQEECDNSSSVVIHSTDEHEEELSDTVLQSITAHKEESSVVSQSVDEKSSDTLQNINETSDAFYEIVQNYVDLSRFYYSGRGTQRDKVEALKWYQLYQKNGGLINVSDEIKKIERKMEKQDDGSYIYKSSSYFNLSWYKDWYP</sequence>
<dbReference type="SUPFAM" id="SSF56112">
    <property type="entry name" value="Protein kinase-like (PK-like)"/>
    <property type="match status" value="1"/>
</dbReference>
<dbReference type="InterPro" id="IPR011009">
    <property type="entry name" value="Kinase-like_dom_sf"/>
</dbReference>
<proteinExistence type="predicted"/>